<reference evidence="1 2" key="1">
    <citation type="journal article" date="2021" name="Commun. Biol.">
        <title>The genome of Shorea leprosula (Dipterocarpaceae) highlights the ecological relevance of drought in aseasonal tropical rainforests.</title>
        <authorList>
            <person name="Ng K.K.S."/>
            <person name="Kobayashi M.J."/>
            <person name="Fawcett J.A."/>
            <person name="Hatakeyama M."/>
            <person name="Paape T."/>
            <person name="Ng C.H."/>
            <person name="Ang C.C."/>
            <person name="Tnah L.H."/>
            <person name="Lee C.T."/>
            <person name="Nishiyama T."/>
            <person name="Sese J."/>
            <person name="O'Brien M.J."/>
            <person name="Copetti D."/>
            <person name="Mohd Noor M.I."/>
            <person name="Ong R.C."/>
            <person name="Putra M."/>
            <person name="Sireger I.Z."/>
            <person name="Indrioko S."/>
            <person name="Kosugi Y."/>
            <person name="Izuno A."/>
            <person name="Isagi Y."/>
            <person name="Lee S.L."/>
            <person name="Shimizu K.K."/>
        </authorList>
    </citation>
    <scope>NUCLEOTIDE SEQUENCE [LARGE SCALE GENOMIC DNA]</scope>
    <source>
        <strain evidence="1">214</strain>
    </source>
</reference>
<keyword evidence="2" id="KW-1185">Reference proteome</keyword>
<comment type="caution">
    <text evidence="1">The sequence shown here is derived from an EMBL/GenBank/DDBJ whole genome shotgun (WGS) entry which is preliminary data.</text>
</comment>
<dbReference type="EMBL" id="BPVZ01000001">
    <property type="protein sequence ID" value="GKU85997.1"/>
    <property type="molecule type" value="Genomic_DNA"/>
</dbReference>
<accession>A0AAV5HJR0</accession>
<dbReference type="AlphaFoldDB" id="A0AAV5HJR0"/>
<organism evidence="1 2">
    <name type="scientific">Rubroshorea leprosula</name>
    <dbReference type="NCBI Taxonomy" id="152421"/>
    <lineage>
        <taxon>Eukaryota</taxon>
        <taxon>Viridiplantae</taxon>
        <taxon>Streptophyta</taxon>
        <taxon>Embryophyta</taxon>
        <taxon>Tracheophyta</taxon>
        <taxon>Spermatophyta</taxon>
        <taxon>Magnoliopsida</taxon>
        <taxon>eudicotyledons</taxon>
        <taxon>Gunneridae</taxon>
        <taxon>Pentapetalae</taxon>
        <taxon>rosids</taxon>
        <taxon>malvids</taxon>
        <taxon>Malvales</taxon>
        <taxon>Dipterocarpaceae</taxon>
        <taxon>Rubroshorea</taxon>
    </lineage>
</organism>
<gene>
    <name evidence="1" type="ORF">SLEP1_g586</name>
</gene>
<dbReference type="Proteomes" id="UP001054252">
    <property type="component" value="Unassembled WGS sequence"/>
</dbReference>
<evidence type="ECO:0000313" key="1">
    <source>
        <dbReference type="EMBL" id="GKU85997.1"/>
    </source>
</evidence>
<proteinExistence type="predicted"/>
<sequence>MHMANYIQRLAQHVKVRQRFDLHGLYVTFSWFHGKEVGYNFYDCLCNWGLEAANQRMTHWLNIEKL</sequence>
<evidence type="ECO:0000313" key="2">
    <source>
        <dbReference type="Proteomes" id="UP001054252"/>
    </source>
</evidence>
<protein>
    <submittedName>
        <fullName evidence="1">Uncharacterized protein</fullName>
    </submittedName>
</protein>
<name>A0AAV5HJR0_9ROSI</name>